<feature type="compositionally biased region" description="Basic and acidic residues" evidence="2">
    <location>
        <begin position="54"/>
        <end position="63"/>
    </location>
</feature>
<evidence type="ECO:0000313" key="3">
    <source>
        <dbReference type="EMBL" id="KAF5837223.1"/>
    </source>
</evidence>
<sequence length="155" mass="17817">MADRGRRNQLVCNPLLDEKWKKSEYEGHRKRLAEIKPLIDNSEPISTQHKPSSAKREEIQRTRQEEVDRANHILLEKLINIKNFDSWSAFKPWLARSTFQYGPGTFYDPTTGAKCVDHLNPTAYISPRSSHAPGRPPTAAASYTATQRYLHTLEE</sequence>
<dbReference type="EMBL" id="MU069624">
    <property type="protein sequence ID" value="KAF5837223.1"/>
    <property type="molecule type" value="Genomic_DNA"/>
</dbReference>
<evidence type="ECO:0000256" key="1">
    <source>
        <dbReference type="ARBA" id="ARBA00008315"/>
    </source>
</evidence>
<name>A0ABQ7GRJ1_DUNSA</name>
<comment type="similarity">
    <text evidence="1">Belongs to the CFAP97 family.</text>
</comment>
<comment type="caution">
    <text evidence="3">The sequence shown here is derived from an EMBL/GenBank/DDBJ whole genome shotgun (WGS) entry which is preliminary data.</text>
</comment>
<protein>
    <submittedName>
        <fullName evidence="3">Uncharacterized protein</fullName>
    </submittedName>
</protein>
<proteinExistence type="inferred from homology"/>
<dbReference type="PANTHER" id="PTHR33768">
    <property type="entry name" value="MIP11318P"/>
    <property type="match status" value="1"/>
</dbReference>
<dbReference type="PANTHER" id="PTHR33768:SF3">
    <property type="entry name" value="MIP11318P"/>
    <property type="match status" value="1"/>
</dbReference>
<reference evidence="3" key="1">
    <citation type="submission" date="2017-08" db="EMBL/GenBank/DDBJ databases">
        <authorList>
            <person name="Polle J.E."/>
            <person name="Barry K."/>
            <person name="Cushman J."/>
            <person name="Schmutz J."/>
            <person name="Tran D."/>
            <person name="Hathwaick L.T."/>
            <person name="Yim W.C."/>
            <person name="Jenkins J."/>
            <person name="Mckie-Krisberg Z.M."/>
            <person name="Prochnik S."/>
            <person name="Lindquist E."/>
            <person name="Dockter R.B."/>
            <person name="Adam C."/>
            <person name="Molina H."/>
            <person name="Bunkerborg J."/>
            <person name="Jin E."/>
            <person name="Buchheim M."/>
            <person name="Magnuson J."/>
        </authorList>
    </citation>
    <scope>NUCLEOTIDE SEQUENCE</scope>
    <source>
        <strain evidence="3">CCAP 19/18</strain>
    </source>
</reference>
<accession>A0ABQ7GRJ1</accession>
<evidence type="ECO:0000256" key="2">
    <source>
        <dbReference type="SAM" id="MobiDB-lite"/>
    </source>
</evidence>
<feature type="non-terminal residue" evidence="3">
    <location>
        <position position="155"/>
    </location>
</feature>
<dbReference type="InterPro" id="IPR029488">
    <property type="entry name" value="Hmw/CFAP97"/>
</dbReference>
<dbReference type="InterPro" id="IPR038792">
    <property type="entry name" value="CFAP97D1/2"/>
</dbReference>
<evidence type="ECO:0000313" key="4">
    <source>
        <dbReference type="Proteomes" id="UP000815325"/>
    </source>
</evidence>
<dbReference type="Proteomes" id="UP000815325">
    <property type="component" value="Unassembled WGS sequence"/>
</dbReference>
<organism evidence="3 4">
    <name type="scientific">Dunaliella salina</name>
    <name type="common">Green alga</name>
    <name type="synonym">Protococcus salinus</name>
    <dbReference type="NCBI Taxonomy" id="3046"/>
    <lineage>
        <taxon>Eukaryota</taxon>
        <taxon>Viridiplantae</taxon>
        <taxon>Chlorophyta</taxon>
        <taxon>core chlorophytes</taxon>
        <taxon>Chlorophyceae</taxon>
        <taxon>CS clade</taxon>
        <taxon>Chlamydomonadales</taxon>
        <taxon>Dunaliellaceae</taxon>
        <taxon>Dunaliella</taxon>
    </lineage>
</organism>
<feature type="region of interest" description="Disordered" evidence="2">
    <location>
        <begin position="36"/>
        <end position="63"/>
    </location>
</feature>
<keyword evidence="4" id="KW-1185">Reference proteome</keyword>
<gene>
    <name evidence="3" type="ORF">DUNSADRAFT_4678</name>
</gene>
<dbReference type="Pfam" id="PF13879">
    <property type="entry name" value="Hmw_CFAP97"/>
    <property type="match status" value="1"/>
</dbReference>